<dbReference type="Proteomes" id="UP000249447">
    <property type="component" value="Chromosome"/>
</dbReference>
<dbReference type="OrthoDB" id="6025529at2"/>
<evidence type="ECO:0008006" key="4">
    <source>
        <dbReference type="Google" id="ProtNLM"/>
    </source>
</evidence>
<accession>A0A2U9TDV9</accession>
<protein>
    <recommendedName>
        <fullName evidence="4">DUF2141 domain-containing protein</fullName>
    </recommendedName>
</protein>
<gene>
    <name evidence="2" type="ORF">C9I47_3009</name>
</gene>
<feature type="chain" id="PRO_5015891392" description="DUF2141 domain-containing protein" evidence="1">
    <location>
        <begin position="27"/>
        <end position="194"/>
    </location>
</feature>
<sequence>MSLRAPTAGALAAALAIAVLAPSALAAPPPEVEAEQPNIDAASILALGGSVSQRLAQSFTLDRAGVVSHVMVPMSCQPKAIVQVTLEKTSGGKPNGSVLAYEKVPGYVFTSIPTPAIGMRMIEFTSPAKLGPGQYAFTLTAKDGDCGVHPGPNGSHYAGGQGWFIADDNPPGWIELFDAGGVRDLAFQVHIRPL</sequence>
<proteinExistence type="predicted"/>
<dbReference type="EMBL" id="CP029843">
    <property type="protein sequence ID" value="AWV08678.1"/>
    <property type="molecule type" value="Genomic_DNA"/>
</dbReference>
<evidence type="ECO:0000313" key="3">
    <source>
        <dbReference type="Proteomes" id="UP000249447"/>
    </source>
</evidence>
<evidence type="ECO:0000256" key="1">
    <source>
        <dbReference type="SAM" id="SignalP"/>
    </source>
</evidence>
<dbReference type="KEGG" id="lmb:C9I47_3009"/>
<dbReference type="AlphaFoldDB" id="A0A2U9TDV9"/>
<name>A0A2U9TDV9_9GAMM</name>
<dbReference type="RefSeq" id="WP_111267704.1">
    <property type="nucleotide sequence ID" value="NZ_CP029843.1"/>
</dbReference>
<feature type="signal peptide" evidence="1">
    <location>
        <begin position="1"/>
        <end position="26"/>
    </location>
</feature>
<organism evidence="2 3">
    <name type="scientific">Marilutibacter maris</name>
    <dbReference type="NCBI Taxonomy" id="1605891"/>
    <lineage>
        <taxon>Bacteria</taxon>
        <taxon>Pseudomonadati</taxon>
        <taxon>Pseudomonadota</taxon>
        <taxon>Gammaproteobacteria</taxon>
        <taxon>Lysobacterales</taxon>
        <taxon>Lysobacteraceae</taxon>
        <taxon>Marilutibacter</taxon>
    </lineage>
</organism>
<evidence type="ECO:0000313" key="2">
    <source>
        <dbReference type="EMBL" id="AWV08678.1"/>
    </source>
</evidence>
<keyword evidence="3" id="KW-1185">Reference proteome</keyword>
<keyword evidence="1" id="KW-0732">Signal</keyword>
<reference evidence="2 3" key="1">
    <citation type="submission" date="2018-05" db="EMBL/GenBank/DDBJ databases">
        <title>The complete genome of Lysobacter maris HZ9B, a marine bacterium antagonistic against terrestrial plant pathogens.</title>
        <authorList>
            <person name="Zhang X.-Q."/>
        </authorList>
    </citation>
    <scope>NUCLEOTIDE SEQUENCE [LARGE SCALE GENOMIC DNA]</scope>
    <source>
        <strain evidence="2 3">HZ9B</strain>
    </source>
</reference>